<name>A0ACB9TJN8_HOLOL</name>
<keyword evidence="2" id="KW-1185">Reference proteome</keyword>
<protein>
    <submittedName>
        <fullName evidence="1">Uncharacterized protein</fullName>
    </submittedName>
</protein>
<dbReference type="EMBL" id="CM043016">
    <property type="protein sequence ID" value="KAI4467093.1"/>
    <property type="molecule type" value="Genomic_DNA"/>
</dbReference>
<accession>A0ACB9TJN8</accession>
<sequence length="695" mass="78693">MTTFCLLGCWFSVIGSVLFFPAGSGRTISAHTLNVSRNSRVCTAVCLEQVCSKGIPSCQSRNNHSHKLRLKIVSLKYVSLTAPGAYWKCPDCRVVEDSSFVVDDGSDVVDEGVGAMFKTIRRELASLNSKYVAFLDSLNACTSKVAEFEQLLNEKCRKIESIQSENELLRADVNRLINTVDDLEQRGRLQNLEIQGVPHKQNENLFEVLSVIGQTIQCPIEKADVDVVHRVAHMNKSSFPRNIIVRLVSRTKREDIIAAAKLARRSHPSQAGIFVPGRNMFRSVTTLKQLRRCFSTKSAPILEALHDKSLLRISGNEVSDYLQGLITNDMNHLMNHGTCMYAMFLNTKGRVLYDVIIYKTIKDNTYLIESDTKAVDSLQKHLKIYKLRRKIDIVNLTDELAVHALFNLEHLNVTEELDLFNKNIDNVCDNLNKELIKENKSIKMFNDISIYQDPRMSLLGSRIITPKNMSVKDEITKLTEVKTQLDTQTYKWFRYNLGVGEGVNDLPPENCFPLEANCDYLHGVSFHKGCYIGQELTARTYHTGVVRKRLMPLIFSKVPTKSGSDSNIISDNVNLGKLRGIEGDVGLALLRIAKSVDLKEIKISDGIATSHHKMETIKQEQLEETASETNIKIEDDKTQPKPEIVKLPSFQCAICQLNEKYDYFGMNPPYMRHYLLLEDSYTIEDPFLPLSKENL</sequence>
<organism evidence="1 2">
    <name type="scientific">Holotrichia oblita</name>
    <name type="common">Chafer beetle</name>
    <dbReference type="NCBI Taxonomy" id="644536"/>
    <lineage>
        <taxon>Eukaryota</taxon>
        <taxon>Metazoa</taxon>
        <taxon>Ecdysozoa</taxon>
        <taxon>Arthropoda</taxon>
        <taxon>Hexapoda</taxon>
        <taxon>Insecta</taxon>
        <taxon>Pterygota</taxon>
        <taxon>Neoptera</taxon>
        <taxon>Endopterygota</taxon>
        <taxon>Coleoptera</taxon>
        <taxon>Polyphaga</taxon>
        <taxon>Scarabaeiformia</taxon>
        <taxon>Scarabaeidae</taxon>
        <taxon>Melolonthinae</taxon>
        <taxon>Holotrichia</taxon>
    </lineage>
</organism>
<comment type="caution">
    <text evidence="1">The sequence shown here is derived from an EMBL/GenBank/DDBJ whole genome shotgun (WGS) entry which is preliminary data.</text>
</comment>
<proteinExistence type="predicted"/>
<reference evidence="1" key="1">
    <citation type="submission" date="2022-04" db="EMBL/GenBank/DDBJ databases">
        <title>Chromosome-scale genome assembly of Holotrichia oblita Faldermann.</title>
        <authorList>
            <person name="Rongchong L."/>
        </authorList>
    </citation>
    <scope>NUCLEOTIDE SEQUENCE</scope>
    <source>
        <strain evidence="1">81SQS9</strain>
    </source>
</reference>
<gene>
    <name evidence="1" type="ORF">MML48_2g00006595</name>
</gene>
<evidence type="ECO:0000313" key="2">
    <source>
        <dbReference type="Proteomes" id="UP001056778"/>
    </source>
</evidence>
<dbReference type="Proteomes" id="UP001056778">
    <property type="component" value="Chromosome 2"/>
</dbReference>
<evidence type="ECO:0000313" key="1">
    <source>
        <dbReference type="EMBL" id="KAI4467093.1"/>
    </source>
</evidence>